<proteinExistence type="predicted"/>
<dbReference type="PROSITE" id="PS50110">
    <property type="entry name" value="RESPONSE_REGULATORY"/>
    <property type="match status" value="1"/>
</dbReference>
<keyword evidence="1" id="KW-0597">Phosphoprotein</keyword>
<name>A0A1G7I887_9BACL</name>
<dbReference type="InterPro" id="IPR001789">
    <property type="entry name" value="Sig_transdc_resp-reg_receiver"/>
</dbReference>
<dbReference type="AlphaFoldDB" id="A0A1G7I887"/>
<evidence type="ECO:0000259" key="7">
    <source>
        <dbReference type="PROSITE" id="PS50110"/>
    </source>
</evidence>
<evidence type="ECO:0000256" key="5">
    <source>
        <dbReference type="ARBA" id="ARBA00023163"/>
    </source>
</evidence>
<dbReference type="GO" id="GO:0005829">
    <property type="term" value="C:cytosol"/>
    <property type="evidence" value="ECO:0007669"/>
    <property type="project" value="TreeGrafter"/>
</dbReference>
<gene>
    <name evidence="8" type="ORF">SAMN04488542_105191</name>
</gene>
<evidence type="ECO:0000256" key="2">
    <source>
        <dbReference type="ARBA" id="ARBA00023012"/>
    </source>
</evidence>
<dbReference type="RefSeq" id="WP_091227883.1">
    <property type="nucleotide sequence ID" value="NZ_FNBG01000005.1"/>
</dbReference>
<evidence type="ECO:0000256" key="4">
    <source>
        <dbReference type="ARBA" id="ARBA00023125"/>
    </source>
</evidence>
<evidence type="ECO:0000256" key="3">
    <source>
        <dbReference type="ARBA" id="ARBA00023015"/>
    </source>
</evidence>
<dbReference type="Proteomes" id="UP000198972">
    <property type="component" value="Unassembled WGS sequence"/>
</dbReference>
<evidence type="ECO:0000313" key="8">
    <source>
        <dbReference type="EMBL" id="SDF08920.1"/>
    </source>
</evidence>
<keyword evidence="2" id="KW-0902">Two-component regulatory system</keyword>
<organism evidence="8 9">
    <name type="scientific">Fontibacillus panacisegetis</name>
    <dbReference type="NCBI Taxonomy" id="670482"/>
    <lineage>
        <taxon>Bacteria</taxon>
        <taxon>Bacillati</taxon>
        <taxon>Bacillota</taxon>
        <taxon>Bacilli</taxon>
        <taxon>Bacillales</taxon>
        <taxon>Paenibacillaceae</taxon>
        <taxon>Fontibacillus</taxon>
    </lineage>
</organism>
<protein>
    <submittedName>
        <fullName evidence="8">Response regulator receiver domain-containing protein</fullName>
    </submittedName>
</protein>
<dbReference type="InterPro" id="IPR039420">
    <property type="entry name" value="WalR-like"/>
</dbReference>
<dbReference type="PANTHER" id="PTHR48111:SF1">
    <property type="entry name" value="TWO-COMPONENT RESPONSE REGULATOR ORR33"/>
    <property type="match status" value="1"/>
</dbReference>
<dbReference type="GO" id="GO:0000976">
    <property type="term" value="F:transcription cis-regulatory region binding"/>
    <property type="evidence" value="ECO:0007669"/>
    <property type="project" value="TreeGrafter"/>
</dbReference>
<accession>A0A1G7I887</accession>
<evidence type="ECO:0000256" key="1">
    <source>
        <dbReference type="ARBA" id="ARBA00022553"/>
    </source>
</evidence>
<dbReference type="SUPFAM" id="SSF52172">
    <property type="entry name" value="CheY-like"/>
    <property type="match status" value="1"/>
</dbReference>
<comment type="caution">
    <text evidence="6">Lacks conserved residue(s) required for the propagation of feature annotation.</text>
</comment>
<dbReference type="Pfam" id="PF00072">
    <property type="entry name" value="Response_reg"/>
    <property type="match status" value="1"/>
</dbReference>
<sequence>MVPNTALQSEKEQYSTYLDIEQSVSGTAFETNGIVFISCAGGPSYMEKQVRGILESQPGLSFEIWNGQENGDMFILLPGQSLDAVHFQGLLLKQRLGEIVTVFVPSMTLAGFSQREEITQQVLKQMEESVKQNPTGDIHIFSKEEMRSVRSRVLIVEGDATVREFLQIRLRMQGYETIVADNGLTALELIGKWEPDLVLTELNLYGIDGLPYIHHIQQLNVSVVPKIVVLTEQRVEQTISLCFQNGVDDYITKPFSPVELDARIRRCIQ</sequence>
<dbReference type="STRING" id="670482.SAMN04488542_105191"/>
<evidence type="ECO:0000256" key="6">
    <source>
        <dbReference type="PROSITE-ProRule" id="PRU00169"/>
    </source>
</evidence>
<keyword evidence="3" id="KW-0805">Transcription regulation</keyword>
<dbReference type="GO" id="GO:0032993">
    <property type="term" value="C:protein-DNA complex"/>
    <property type="evidence" value="ECO:0007669"/>
    <property type="project" value="TreeGrafter"/>
</dbReference>
<keyword evidence="5" id="KW-0804">Transcription</keyword>
<dbReference type="PANTHER" id="PTHR48111">
    <property type="entry name" value="REGULATOR OF RPOS"/>
    <property type="match status" value="1"/>
</dbReference>
<dbReference type="InterPro" id="IPR011006">
    <property type="entry name" value="CheY-like_superfamily"/>
</dbReference>
<keyword evidence="4" id="KW-0238">DNA-binding</keyword>
<reference evidence="8 9" key="1">
    <citation type="submission" date="2016-10" db="EMBL/GenBank/DDBJ databases">
        <authorList>
            <person name="de Groot N.N."/>
        </authorList>
    </citation>
    <scope>NUCLEOTIDE SEQUENCE [LARGE SCALE GENOMIC DNA]</scope>
    <source>
        <strain evidence="8 9">DSM 28129</strain>
    </source>
</reference>
<dbReference type="EMBL" id="FNBG01000005">
    <property type="protein sequence ID" value="SDF08920.1"/>
    <property type="molecule type" value="Genomic_DNA"/>
</dbReference>
<dbReference type="OrthoDB" id="2690598at2"/>
<dbReference type="GO" id="GO:0006355">
    <property type="term" value="P:regulation of DNA-templated transcription"/>
    <property type="evidence" value="ECO:0007669"/>
    <property type="project" value="TreeGrafter"/>
</dbReference>
<dbReference type="Gene3D" id="3.40.50.2300">
    <property type="match status" value="1"/>
</dbReference>
<dbReference type="GO" id="GO:0000156">
    <property type="term" value="F:phosphorelay response regulator activity"/>
    <property type="evidence" value="ECO:0007669"/>
    <property type="project" value="TreeGrafter"/>
</dbReference>
<dbReference type="SMART" id="SM00448">
    <property type="entry name" value="REC"/>
    <property type="match status" value="1"/>
</dbReference>
<evidence type="ECO:0000313" key="9">
    <source>
        <dbReference type="Proteomes" id="UP000198972"/>
    </source>
</evidence>
<keyword evidence="9" id="KW-1185">Reference proteome</keyword>
<feature type="domain" description="Response regulatory" evidence="7">
    <location>
        <begin position="152"/>
        <end position="268"/>
    </location>
</feature>